<keyword evidence="1 8" id="KW-0808">Transferase</keyword>
<dbReference type="InterPro" id="IPR036759">
    <property type="entry name" value="TPK_catalytic_sf"/>
</dbReference>
<comment type="caution">
    <text evidence="8">The sequence shown here is derived from an EMBL/GenBank/DDBJ whole genome shotgun (WGS) entry which is preliminary data.</text>
</comment>
<dbReference type="GO" id="GO:0016301">
    <property type="term" value="F:kinase activity"/>
    <property type="evidence" value="ECO:0007669"/>
    <property type="project" value="UniProtKB-KW"/>
</dbReference>
<accession>A0A413V938</accession>
<reference evidence="8 9" key="1">
    <citation type="submission" date="2018-08" db="EMBL/GenBank/DDBJ databases">
        <title>A genome reference for cultivated species of the human gut microbiota.</title>
        <authorList>
            <person name="Zou Y."/>
            <person name="Xue W."/>
            <person name="Luo G."/>
        </authorList>
    </citation>
    <scope>NUCLEOTIDE SEQUENCE [LARGE SCALE GENOMIC DNA]</scope>
    <source>
        <strain evidence="8 9">AM40-30BH</strain>
    </source>
</reference>
<evidence type="ECO:0000256" key="2">
    <source>
        <dbReference type="ARBA" id="ARBA00022741"/>
    </source>
</evidence>
<dbReference type="PANTHER" id="PTHR41299">
    <property type="entry name" value="THIAMINE PYROPHOSPHOKINASE"/>
    <property type="match status" value="1"/>
</dbReference>
<sequence length="202" mass="22491">MTTEAVILGNGDYPSHPYPLNVLSQAPYVVCCDGAANEYIRRGFRPDAIIGDGDSLSPENRERFAGIFHRVNDQETNDQTKAIRFLQAQGKRQIVIVGATGKREDHTLGNISLLMDYMQEGLQVQMITDHGIFIPACNTQVFTSQPGQQVSIFNFGATGLQGEGLAYPLSDFSNWWQGTLNETTEYEFCIHATGKYLVFINF</sequence>
<dbReference type="InterPro" id="IPR053149">
    <property type="entry name" value="TPK"/>
</dbReference>
<dbReference type="Pfam" id="PF21275">
    <property type="entry name" value="Thi_PPkinase_C"/>
    <property type="match status" value="1"/>
</dbReference>
<dbReference type="EMBL" id="QSGO01000029">
    <property type="protein sequence ID" value="RHB30029.1"/>
    <property type="molecule type" value="Genomic_DNA"/>
</dbReference>
<keyword evidence="3 8" id="KW-0418">Kinase</keyword>
<dbReference type="PANTHER" id="PTHR41299:SF1">
    <property type="entry name" value="THIAMINE PYROPHOSPHOKINASE"/>
    <property type="match status" value="1"/>
</dbReference>
<dbReference type="GO" id="GO:0004788">
    <property type="term" value="F:thiamine diphosphokinase activity"/>
    <property type="evidence" value="ECO:0007669"/>
    <property type="project" value="UniProtKB-UniRule"/>
</dbReference>
<dbReference type="SUPFAM" id="SSF63999">
    <property type="entry name" value="Thiamin pyrophosphokinase, catalytic domain"/>
    <property type="match status" value="1"/>
</dbReference>
<evidence type="ECO:0000256" key="1">
    <source>
        <dbReference type="ARBA" id="ARBA00022679"/>
    </source>
</evidence>
<dbReference type="GO" id="GO:0006772">
    <property type="term" value="P:thiamine metabolic process"/>
    <property type="evidence" value="ECO:0007669"/>
    <property type="project" value="UniProtKB-UniRule"/>
</dbReference>
<dbReference type="InterPro" id="IPR007371">
    <property type="entry name" value="TPK_catalytic"/>
</dbReference>
<evidence type="ECO:0000256" key="5">
    <source>
        <dbReference type="NCBIfam" id="TIGR01378"/>
    </source>
</evidence>
<dbReference type="InterPro" id="IPR006282">
    <property type="entry name" value="Thi_PPkinase"/>
</dbReference>
<organism evidence="8 9">
    <name type="scientific">Bacteroides nordii</name>
    <dbReference type="NCBI Taxonomy" id="291645"/>
    <lineage>
        <taxon>Bacteria</taxon>
        <taxon>Pseudomonadati</taxon>
        <taxon>Bacteroidota</taxon>
        <taxon>Bacteroidia</taxon>
        <taxon>Bacteroidales</taxon>
        <taxon>Bacteroidaceae</taxon>
        <taxon>Bacteroides</taxon>
    </lineage>
</organism>
<dbReference type="EC" id="2.7.6.2" evidence="5"/>
<evidence type="ECO:0000259" key="7">
    <source>
        <dbReference type="Pfam" id="PF21275"/>
    </source>
</evidence>
<keyword evidence="2" id="KW-0547">Nucleotide-binding</keyword>
<dbReference type="Pfam" id="PF04263">
    <property type="entry name" value="TPK_catalytic"/>
    <property type="match status" value="1"/>
</dbReference>
<protein>
    <recommendedName>
        <fullName evidence="5">Thiamine diphosphokinase</fullName>
        <ecNumber evidence="5">2.7.6.2</ecNumber>
    </recommendedName>
</protein>
<dbReference type="RefSeq" id="WP_122202252.1">
    <property type="nucleotide sequence ID" value="NZ_CABJFV010000029.1"/>
</dbReference>
<evidence type="ECO:0000256" key="4">
    <source>
        <dbReference type="ARBA" id="ARBA00022840"/>
    </source>
</evidence>
<feature type="domain" description="Thiamin pyrophosphokinase-like substrate-binding" evidence="7">
    <location>
        <begin position="131"/>
        <end position="199"/>
    </location>
</feature>
<dbReference type="AlphaFoldDB" id="A0A413V938"/>
<dbReference type="Proteomes" id="UP000284379">
    <property type="component" value="Unassembled WGS sequence"/>
</dbReference>
<dbReference type="GO" id="GO:0009229">
    <property type="term" value="P:thiamine diphosphate biosynthetic process"/>
    <property type="evidence" value="ECO:0007669"/>
    <property type="project" value="InterPro"/>
</dbReference>
<gene>
    <name evidence="8" type="ORF">DW888_19315</name>
</gene>
<dbReference type="CDD" id="cd07995">
    <property type="entry name" value="TPK"/>
    <property type="match status" value="1"/>
</dbReference>
<name>A0A413V938_9BACE</name>
<evidence type="ECO:0000256" key="3">
    <source>
        <dbReference type="ARBA" id="ARBA00022777"/>
    </source>
</evidence>
<keyword evidence="4" id="KW-0067">ATP-binding</keyword>
<evidence type="ECO:0000259" key="6">
    <source>
        <dbReference type="Pfam" id="PF04263"/>
    </source>
</evidence>
<feature type="domain" description="Thiamin pyrophosphokinase catalytic" evidence="6">
    <location>
        <begin position="22"/>
        <end position="125"/>
    </location>
</feature>
<dbReference type="NCBIfam" id="TIGR01378">
    <property type="entry name" value="thi_PPkinase"/>
    <property type="match status" value="1"/>
</dbReference>
<evidence type="ECO:0000313" key="8">
    <source>
        <dbReference type="EMBL" id="RHB30029.1"/>
    </source>
</evidence>
<proteinExistence type="predicted"/>
<dbReference type="GO" id="GO:0005524">
    <property type="term" value="F:ATP binding"/>
    <property type="evidence" value="ECO:0007669"/>
    <property type="project" value="UniProtKB-KW"/>
</dbReference>
<dbReference type="Gene3D" id="3.40.50.10240">
    <property type="entry name" value="Thiamin pyrophosphokinase, catalytic domain"/>
    <property type="match status" value="1"/>
</dbReference>
<dbReference type="InterPro" id="IPR049442">
    <property type="entry name" value="Thi_PPkinase-like_C"/>
</dbReference>
<evidence type="ECO:0000313" key="9">
    <source>
        <dbReference type="Proteomes" id="UP000284379"/>
    </source>
</evidence>